<protein>
    <submittedName>
        <fullName evidence="2">Uncharacterized protein</fullName>
    </submittedName>
</protein>
<proteinExistence type="predicted"/>
<dbReference type="OrthoDB" id="4217691at2"/>
<name>A0A5J6FE48_9ACTN</name>
<feature type="region of interest" description="Disordered" evidence="1">
    <location>
        <begin position="65"/>
        <end position="86"/>
    </location>
</feature>
<dbReference type="AlphaFoldDB" id="A0A5J6FE48"/>
<evidence type="ECO:0000313" key="2">
    <source>
        <dbReference type="EMBL" id="QEU73205.1"/>
    </source>
</evidence>
<sequence length="219" mass="21397">MRHGARGWPGRGAGPEPAPPEPDHGRPQGEEADAAWFGVCFQAGGSGAGAGGSVLAVWTSDTAHGTVRVSSGEPSGPARSGVAGPPARCAHGGGGFPCDVHLRADPDAPFRSGLAHYADVLVGGVPLPASSACRRVHELLTGYPGVLVVAVPVLEPGRALVGVRGEASGPRLLGTGAFGAGGLSPAGTAASVMHAWVAAGRPPGALRSVSPPATGTAVA</sequence>
<evidence type="ECO:0000313" key="3">
    <source>
        <dbReference type="Proteomes" id="UP000326178"/>
    </source>
</evidence>
<dbReference type="EMBL" id="CP023702">
    <property type="protein sequence ID" value="QEU73205.1"/>
    <property type="molecule type" value="Genomic_DNA"/>
</dbReference>
<accession>A0A5J6FE48</accession>
<keyword evidence="3" id="KW-1185">Reference proteome</keyword>
<evidence type="ECO:0000256" key="1">
    <source>
        <dbReference type="SAM" id="MobiDB-lite"/>
    </source>
</evidence>
<dbReference type="KEGG" id="snk:CP967_15390"/>
<dbReference type="Proteomes" id="UP000326178">
    <property type="component" value="Chromosome"/>
</dbReference>
<organism evidence="2 3">
    <name type="scientific">Streptomyces nitrosporeus</name>
    <dbReference type="NCBI Taxonomy" id="28894"/>
    <lineage>
        <taxon>Bacteria</taxon>
        <taxon>Bacillati</taxon>
        <taxon>Actinomycetota</taxon>
        <taxon>Actinomycetes</taxon>
        <taxon>Kitasatosporales</taxon>
        <taxon>Streptomycetaceae</taxon>
        <taxon>Streptomyces</taxon>
    </lineage>
</organism>
<gene>
    <name evidence="2" type="ORF">CP967_15390</name>
</gene>
<reference evidence="2 3" key="1">
    <citation type="submission" date="2017-09" db="EMBL/GenBank/DDBJ databases">
        <authorList>
            <person name="Lee N."/>
            <person name="Cho B.-K."/>
        </authorList>
    </citation>
    <scope>NUCLEOTIDE SEQUENCE [LARGE SCALE GENOMIC DNA]</scope>
    <source>
        <strain evidence="2 3">ATCC 12769</strain>
    </source>
</reference>
<feature type="region of interest" description="Disordered" evidence="1">
    <location>
        <begin position="1"/>
        <end position="30"/>
    </location>
</feature>
<dbReference type="RefSeq" id="WP_150488518.1">
    <property type="nucleotide sequence ID" value="NZ_BMUV01000013.1"/>
</dbReference>